<feature type="region of interest" description="Disordered" evidence="1">
    <location>
        <begin position="117"/>
        <end position="243"/>
    </location>
</feature>
<proteinExistence type="predicted"/>
<name>A0A8E2AK86_9APHY</name>
<feature type="domain" description="DUF6589" evidence="2">
    <location>
        <begin position="527"/>
        <end position="790"/>
    </location>
</feature>
<protein>
    <recommendedName>
        <fullName evidence="2">DUF6589 domain-containing protein</fullName>
    </recommendedName>
</protein>
<feature type="compositionally biased region" description="Polar residues" evidence="1">
    <location>
        <begin position="131"/>
        <end position="142"/>
    </location>
</feature>
<dbReference type="InterPro" id="IPR046496">
    <property type="entry name" value="DUF6589"/>
</dbReference>
<dbReference type="EMBL" id="KV722543">
    <property type="protein sequence ID" value="OCH86116.1"/>
    <property type="molecule type" value="Genomic_DNA"/>
</dbReference>
<evidence type="ECO:0000313" key="3">
    <source>
        <dbReference type="EMBL" id="OCH86116.1"/>
    </source>
</evidence>
<organism evidence="3 4">
    <name type="scientific">Obba rivulosa</name>
    <dbReference type="NCBI Taxonomy" id="1052685"/>
    <lineage>
        <taxon>Eukaryota</taxon>
        <taxon>Fungi</taxon>
        <taxon>Dikarya</taxon>
        <taxon>Basidiomycota</taxon>
        <taxon>Agaricomycotina</taxon>
        <taxon>Agaricomycetes</taxon>
        <taxon>Polyporales</taxon>
        <taxon>Gelatoporiaceae</taxon>
        <taxon>Obba</taxon>
    </lineage>
</organism>
<feature type="compositionally biased region" description="Acidic residues" evidence="1">
    <location>
        <begin position="234"/>
        <end position="243"/>
    </location>
</feature>
<feature type="compositionally biased region" description="Basic residues" evidence="1">
    <location>
        <begin position="117"/>
        <end position="130"/>
    </location>
</feature>
<evidence type="ECO:0000256" key="1">
    <source>
        <dbReference type="SAM" id="MobiDB-lite"/>
    </source>
</evidence>
<gene>
    <name evidence="3" type="ORF">OBBRIDRAFT_807000</name>
</gene>
<dbReference type="Pfam" id="PF20231">
    <property type="entry name" value="DUF6589"/>
    <property type="match status" value="1"/>
</dbReference>
<evidence type="ECO:0000259" key="2">
    <source>
        <dbReference type="Pfam" id="PF20231"/>
    </source>
</evidence>
<dbReference type="AlphaFoldDB" id="A0A8E2AK86"/>
<dbReference type="OrthoDB" id="4743193at2759"/>
<accession>A0A8E2AK86</accession>
<feature type="compositionally biased region" description="Basic and acidic residues" evidence="1">
    <location>
        <begin position="218"/>
        <end position="227"/>
    </location>
</feature>
<evidence type="ECO:0000313" key="4">
    <source>
        <dbReference type="Proteomes" id="UP000250043"/>
    </source>
</evidence>
<sequence>MASVESVQSILNILDDEGLTVKAFLLFLLQHKAFTKNKNMVELRDDRGELVEWLLCKNELTALAHKNTGLHFNATKASEEQLQEFETELLAETMQTCAPVAWELFGALLKANMTLANRRRKRKHQPRQRATHQASPYSSQPVETGDADVEMPPALQDADSDDDRYWAAFPPEPFEDGLTPPASVDTERAEGTEQPQGPGQMQERACEGQVGGGDGTEDGGKNDDQEHPSGSPAEEPDDEDDPDEIQRKWKSILTMKSVLCMSIMLQSTNQRCNALQTMVGIFLHACSAPEAVIDLLSHLGLSISCSAINHAINHLSADSARQIEKLERTLLSQKAYDNFDVELKHLVPTVEKPHDILLHLTSGMLIKLEHGVVLDDLCCSDELWLNSIHNPSNIRRTDTVNWFRLVGDIHAEAQLFSGLTCCQHFHEWKFLTDLVVDGPEYFHQFHTDLKEPEAVEKIPMVQSTQIPVMAMDINESTTAGNADVLTNLFKQVGIGSKNEDGMEGRRDIGNHVVLVHGDLSTVERVENAIWKLCIQPKAAREDETSLMHEIAVIRPKETAKIGSNKPGFRRMHKMIQHIGIVSRLDCWRVEVKQIYRYPSLEKWAKIKPSWENLKRVAQTLVTKYSAGHTFTRLRLQPQTACDQQQENTLLRQRYYLLYEEITYAMNTGDIGRVEQCFLPWILIFKGCGKHKYATHMLRFMHNLHYVYPPKLKRAIHMNILCNPTGKPDGFRGVDWWLEHNNFYTKRVYGGQFSNCTKRRILKESVLIQVYKRIWINFENMFMLHKRGYKHSKANMVLTFKKLAKHMEKKRTHKFVRGRTAAYIIPDAMDIGLQKLMSAESVATNGDKKNVAEEVDGDDGDLDV</sequence>
<keyword evidence="4" id="KW-1185">Reference proteome</keyword>
<dbReference type="Proteomes" id="UP000250043">
    <property type="component" value="Unassembled WGS sequence"/>
</dbReference>
<reference evidence="3 4" key="1">
    <citation type="submission" date="2016-07" db="EMBL/GenBank/DDBJ databases">
        <title>Draft genome of the white-rot fungus Obba rivulosa 3A-2.</title>
        <authorList>
            <consortium name="DOE Joint Genome Institute"/>
            <person name="Miettinen O."/>
            <person name="Riley R."/>
            <person name="Acob R."/>
            <person name="Barry K."/>
            <person name="Cullen D."/>
            <person name="De Vries R."/>
            <person name="Hainaut M."/>
            <person name="Hatakka A."/>
            <person name="Henrissat B."/>
            <person name="Hilden K."/>
            <person name="Kuo R."/>
            <person name="Labutti K."/>
            <person name="Lipzen A."/>
            <person name="Makela M.R."/>
            <person name="Sandor L."/>
            <person name="Spatafora J.W."/>
            <person name="Grigoriev I.V."/>
            <person name="Hibbett D.S."/>
        </authorList>
    </citation>
    <scope>NUCLEOTIDE SEQUENCE [LARGE SCALE GENOMIC DNA]</scope>
    <source>
        <strain evidence="3 4">3A-2</strain>
    </source>
</reference>